<feature type="non-terminal residue" evidence="6">
    <location>
        <position position="1"/>
    </location>
</feature>
<dbReference type="PANTHER" id="PTHR31490:SF1">
    <property type="entry name" value="ENDO-1,4-BETA-XYLANASE 1"/>
    <property type="match status" value="1"/>
</dbReference>
<gene>
    <name evidence="6" type="ORF">CUNI_LOCUS5140</name>
</gene>
<dbReference type="GO" id="GO:0000272">
    <property type="term" value="P:polysaccharide catabolic process"/>
    <property type="evidence" value="ECO:0007669"/>
    <property type="project" value="UniProtKB-KW"/>
</dbReference>
<dbReference type="Gene3D" id="3.20.20.80">
    <property type="entry name" value="Glycosidases"/>
    <property type="match status" value="1"/>
</dbReference>
<dbReference type="Pfam" id="PF00331">
    <property type="entry name" value="Glyco_hydro_10"/>
    <property type="match status" value="1"/>
</dbReference>
<dbReference type="Pfam" id="PF18459">
    <property type="entry name" value="PCSK9_C1"/>
    <property type="match status" value="1"/>
</dbReference>
<evidence type="ECO:0000256" key="3">
    <source>
        <dbReference type="ARBA" id="ARBA00023277"/>
    </source>
</evidence>
<dbReference type="EMBL" id="CAJHNH020000739">
    <property type="protein sequence ID" value="CAG5119582.1"/>
    <property type="molecule type" value="Genomic_DNA"/>
</dbReference>
<comment type="caution">
    <text evidence="6">The sequence shown here is derived from an EMBL/GenBank/DDBJ whole genome shotgun (WGS) entry which is preliminary data.</text>
</comment>
<dbReference type="AlphaFoldDB" id="A0A8S3YVG2"/>
<dbReference type="SUPFAM" id="SSF51445">
    <property type="entry name" value="(Trans)glycosidases"/>
    <property type="match status" value="1"/>
</dbReference>
<organism evidence="6 7">
    <name type="scientific">Candidula unifasciata</name>
    <dbReference type="NCBI Taxonomy" id="100452"/>
    <lineage>
        <taxon>Eukaryota</taxon>
        <taxon>Metazoa</taxon>
        <taxon>Spiralia</taxon>
        <taxon>Lophotrochozoa</taxon>
        <taxon>Mollusca</taxon>
        <taxon>Gastropoda</taxon>
        <taxon>Heterobranchia</taxon>
        <taxon>Euthyneura</taxon>
        <taxon>Panpulmonata</taxon>
        <taxon>Eupulmonata</taxon>
        <taxon>Stylommatophora</taxon>
        <taxon>Helicina</taxon>
        <taxon>Helicoidea</taxon>
        <taxon>Geomitridae</taxon>
        <taxon>Candidula</taxon>
    </lineage>
</organism>
<sequence length="631" mass="68874">VDHTRHLFGFGTAARSDFIANTDYQQYRDILYNLFNSVTVADYDWVRDQGTASNPDFSRAAAATDELLKHGVKVRGESFFSARTTAQPTWVSTLNSQPLRNAVTERINYVTGITKGKVSQWVVNNQLLHGRFYEDRTGEPKFTQQLFKAIRIADPFPELLLNDFDVVVGGNHNLGYVDQINDFKSASVGLKGVGIQSQFPDFTKPDITLVKARLETLAAAGLPLWITQLSVGSSDEHQKADWYEDALRLYFSHPSVEGISFLGFWDHEVNGNNALLHGYTYKLDEAGKRFQRLIKQDWSTHVKQSLTSGTSFTVRGFRGDYAVVVYYKGKPVQRSTFTLEKADKTVAIVVNSTTEIQLPPVFDPFAPPQNVAFATSSANLQTIGQATSTSQSQQLQCVSRRSPVSAIGDERTASISCNTGEVLAGCSSFATNNDWRRDGEQVTFVNGKAVCTAFNGYYSSAGVQAEARCCSLRTLQCRYRTAGPSGKGEGDEVIIPCENNEYPLGCGTWTYDAESAGTIFTSVFCVGQNDDPNVGVYGYASCCQATPSLHCVTMYSEFSGPNVGDRAVLTCPSGYSFTLTGCNYHAPNGRGAGAFIQAINGVDSCVAINGYQRYAGENGVQSVAACCRVAV</sequence>
<dbReference type="PANTHER" id="PTHR31490">
    <property type="entry name" value="GLYCOSYL HYDROLASE"/>
    <property type="match status" value="1"/>
</dbReference>
<feature type="domain" description="GH10" evidence="5">
    <location>
        <begin position="13"/>
        <end position="293"/>
    </location>
</feature>
<dbReference type="Proteomes" id="UP000678393">
    <property type="component" value="Unassembled WGS sequence"/>
</dbReference>
<reference evidence="6" key="1">
    <citation type="submission" date="2021-04" db="EMBL/GenBank/DDBJ databases">
        <authorList>
            <consortium name="Molecular Ecology Group"/>
        </authorList>
    </citation>
    <scope>NUCLEOTIDE SEQUENCE</scope>
</reference>
<comment type="similarity">
    <text evidence="1">Belongs to the glycosyl hydrolase 10 (cellulase F) family.</text>
</comment>
<keyword evidence="3" id="KW-0119">Carbohydrate metabolism</keyword>
<keyword evidence="2" id="KW-0378">Hydrolase</keyword>
<evidence type="ECO:0000256" key="2">
    <source>
        <dbReference type="ARBA" id="ARBA00022801"/>
    </source>
</evidence>
<dbReference type="PROSITE" id="PS51760">
    <property type="entry name" value="GH10_2"/>
    <property type="match status" value="1"/>
</dbReference>
<proteinExistence type="inferred from homology"/>
<evidence type="ECO:0000313" key="6">
    <source>
        <dbReference type="EMBL" id="CAG5119582.1"/>
    </source>
</evidence>
<keyword evidence="4" id="KW-0624">Polysaccharide degradation</keyword>
<evidence type="ECO:0000313" key="7">
    <source>
        <dbReference type="Proteomes" id="UP000678393"/>
    </source>
</evidence>
<dbReference type="InterPro" id="IPR017853">
    <property type="entry name" value="GH"/>
</dbReference>
<protein>
    <recommendedName>
        <fullName evidence="5">GH10 domain-containing protein</fullName>
    </recommendedName>
</protein>
<name>A0A8S3YVG2_9EUPU</name>
<dbReference type="Gene3D" id="2.60.120.690">
    <property type="entry name" value="Proprotein convertase subtilisin/kexin type 9"/>
    <property type="match status" value="2"/>
</dbReference>
<dbReference type="GO" id="GO:0031176">
    <property type="term" value="F:endo-1,4-beta-xylanase activity"/>
    <property type="evidence" value="ECO:0007669"/>
    <property type="project" value="UniProtKB-ARBA"/>
</dbReference>
<dbReference type="InterPro" id="IPR001000">
    <property type="entry name" value="GH10_dom"/>
</dbReference>
<evidence type="ECO:0000256" key="4">
    <source>
        <dbReference type="ARBA" id="ARBA00023326"/>
    </source>
</evidence>
<dbReference type="InterPro" id="IPR044846">
    <property type="entry name" value="GH10"/>
</dbReference>
<keyword evidence="7" id="KW-1185">Reference proteome</keyword>
<evidence type="ECO:0000256" key="1">
    <source>
        <dbReference type="ARBA" id="ARBA00007495"/>
    </source>
</evidence>
<evidence type="ECO:0000259" key="5">
    <source>
        <dbReference type="PROSITE" id="PS51760"/>
    </source>
</evidence>
<dbReference type="InterPro" id="IPR041254">
    <property type="entry name" value="PCSK9_C1"/>
</dbReference>
<accession>A0A8S3YVG2</accession>
<dbReference type="SMART" id="SM00633">
    <property type="entry name" value="Glyco_10"/>
    <property type="match status" value="1"/>
</dbReference>
<dbReference type="OrthoDB" id="1650875at2759"/>